<evidence type="ECO:0000256" key="2">
    <source>
        <dbReference type="SAM" id="MobiDB-lite"/>
    </source>
</evidence>
<name>A0A2T7NLS7_POMCA</name>
<dbReference type="OrthoDB" id="3365224at2759"/>
<dbReference type="Pfam" id="PF10358">
    <property type="entry name" value="NT-C2"/>
    <property type="match status" value="1"/>
</dbReference>
<accession>A0A2T7NLS7</accession>
<dbReference type="AlphaFoldDB" id="A0A2T7NLS7"/>
<dbReference type="InterPro" id="IPR039931">
    <property type="entry name" value="EEIG1/2-like"/>
</dbReference>
<dbReference type="PANTHER" id="PTHR21456:SF1">
    <property type="entry name" value="C2 NT-TYPE DOMAIN-CONTAINING PROTEIN"/>
    <property type="match status" value="1"/>
</dbReference>
<feature type="domain" description="C2 NT-type" evidence="3">
    <location>
        <begin position="1"/>
        <end position="132"/>
    </location>
</feature>
<evidence type="ECO:0000313" key="5">
    <source>
        <dbReference type="Proteomes" id="UP000245119"/>
    </source>
</evidence>
<sequence length="141" mass="15697">MPAASRILTRSKTDESRALDTPSALSGKGIGRVYYLRQSKGNSMVRWEEVSNNCVRWGAEFNFPCKMTANANTGVLDPCVCRISVRKLGFVDLNLAHYAGSGRQTRRYLLEGYDAKHRQDNSNVKINVELSLIAGDPVFKV</sequence>
<dbReference type="InterPro" id="IPR019448">
    <property type="entry name" value="NT-C2"/>
</dbReference>
<gene>
    <name evidence="4" type="ORF">C0Q70_17919</name>
</gene>
<proteinExistence type="inferred from homology"/>
<reference evidence="4 5" key="1">
    <citation type="submission" date="2018-04" db="EMBL/GenBank/DDBJ databases">
        <title>The genome of golden apple snail Pomacea canaliculata provides insight into stress tolerance and invasive adaptation.</title>
        <authorList>
            <person name="Liu C."/>
            <person name="Liu B."/>
            <person name="Ren Y."/>
            <person name="Zhang Y."/>
            <person name="Wang H."/>
            <person name="Li S."/>
            <person name="Jiang F."/>
            <person name="Yin L."/>
            <person name="Zhang G."/>
            <person name="Qian W."/>
            <person name="Fan W."/>
        </authorList>
    </citation>
    <scope>NUCLEOTIDE SEQUENCE [LARGE SCALE GENOMIC DNA]</scope>
    <source>
        <strain evidence="4">SZHN2017</strain>
        <tissue evidence="4">Muscle</tissue>
    </source>
</reference>
<dbReference type="Proteomes" id="UP000245119">
    <property type="component" value="Linkage Group LG11"/>
</dbReference>
<evidence type="ECO:0000259" key="3">
    <source>
        <dbReference type="PROSITE" id="PS51840"/>
    </source>
</evidence>
<comment type="similarity">
    <text evidence="1">Belongs to the EEIG family.</text>
</comment>
<dbReference type="PROSITE" id="PS51840">
    <property type="entry name" value="C2_NT"/>
    <property type="match status" value="1"/>
</dbReference>
<organism evidence="4 5">
    <name type="scientific">Pomacea canaliculata</name>
    <name type="common">Golden apple snail</name>
    <dbReference type="NCBI Taxonomy" id="400727"/>
    <lineage>
        <taxon>Eukaryota</taxon>
        <taxon>Metazoa</taxon>
        <taxon>Spiralia</taxon>
        <taxon>Lophotrochozoa</taxon>
        <taxon>Mollusca</taxon>
        <taxon>Gastropoda</taxon>
        <taxon>Caenogastropoda</taxon>
        <taxon>Architaenioglossa</taxon>
        <taxon>Ampullarioidea</taxon>
        <taxon>Ampullariidae</taxon>
        <taxon>Pomacea</taxon>
    </lineage>
</organism>
<feature type="region of interest" description="Disordered" evidence="2">
    <location>
        <begin position="1"/>
        <end position="21"/>
    </location>
</feature>
<dbReference type="EMBL" id="PZQS01000011">
    <property type="protein sequence ID" value="PVD22115.1"/>
    <property type="molecule type" value="Genomic_DNA"/>
</dbReference>
<keyword evidence="5" id="KW-1185">Reference proteome</keyword>
<dbReference type="STRING" id="400727.A0A2T7NLS7"/>
<evidence type="ECO:0000313" key="4">
    <source>
        <dbReference type="EMBL" id="PVD22115.1"/>
    </source>
</evidence>
<evidence type="ECO:0000256" key="1">
    <source>
        <dbReference type="ARBA" id="ARBA00034780"/>
    </source>
</evidence>
<dbReference type="PANTHER" id="PTHR21456">
    <property type="entry name" value="FAMILY WITH SEQUENCE SIMILARITY 102"/>
    <property type="match status" value="1"/>
</dbReference>
<comment type="caution">
    <text evidence="4">The sequence shown here is derived from an EMBL/GenBank/DDBJ whole genome shotgun (WGS) entry which is preliminary data.</text>
</comment>
<protein>
    <recommendedName>
        <fullName evidence="3">C2 NT-type domain-containing protein</fullName>
    </recommendedName>
</protein>